<dbReference type="Gene3D" id="1.10.8.10">
    <property type="entry name" value="DNA helicase RuvA subunit, C-terminal domain"/>
    <property type="match status" value="1"/>
</dbReference>
<dbReference type="GO" id="GO:0005524">
    <property type="term" value="F:ATP binding"/>
    <property type="evidence" value="ECO:0007669"/>
    <property type="project" value="InterPro"/>
</dbReference>
<dbReference type="GO" id="GO:0006310">
    <property type="term" value="P:DNA recombination"/>
    <property type="evidence" value="ECO:0007669"/>
    <property type="project" value="UniProtKB-UniRule"/>
</dbReference>
<keyword evidence="4 6" id="KW-0233">DNA recombination</keyword>
<comment type="subunit">
    <text evidence="6">Homotetramer. Forms an RuvA(8)-RuvB(12)-Holliday junction (HJ) complex. HJ DNA is sandwiched between 2 RuvA tetramers; dsDNA enters through RuvA and exits via RuvB. An RuvB hexamer assembles on each DNA strand where it exits the tetramer. Each RuvB hexamer is contacted by two RuvA subunits (via domain III) on 2 adjacent RuvB subunits; this complex drives branch migration. In the full resolvosome a probable DNA-RuvA(4)-RuvB(12)-RuvC(2) complex forms which resolves the HJ.</text>
</comment>
<name>A0A937HDI1_9PROT</name>
<comment type="function">
    <text evidence="6">The RuvA-RuvB-RuvC complex processes Holliday junction (HJ) DNA during genetic recombination and DNA repair, while the RuvA-RuvB complex plays an important role in the rescue of blocked DNA replication forks via replication fork reversal (RFR). RuvA specifically binds to HJ cruciform DNA, conferring on it an open structure. The RuvB hexamer acts as an ATP-dependent pump, pulling dsDNA into and through the RuvAB complex. HJ branch migration allows RuvC to scan DNA until it finds its consensus sequence, where it cleaves and resolves the cruciform DNA.</text>
</comment>
<dbReference type="InterPro" id="IPR003583">
    <property type="entry name" value="Hlx-hairpin-Hlx_DNA-bd_motif"/>
</dbReference>
<dbReference type="Pfam" id="PF14520">
    <property type="entry name" value="HHH_5"/>
    <property type="match status" value="1"/>
</dbReference>
<comment type="caution">
    <text evidence="6">Lacks conserved residue(s) required for the propagation of feature annotation.</text>
</comment>
<keyword evidence="1 6" id="KW-0963">Cytoplasm</keyword>
<dbReference type="GO" id="GO:0048476">
    <property type="term" value="C:Holliday junction resolvase complex"/>
    <property type="evidence" value="ECO:0007669"/>
    <property type="project" value="UniProtKB-UniRule"/>
</dbReference>
<accession>A0A937HDI1</accession>
<evidence type="ECO:0000259" key="7">
    <source>
        <dbReference type="SMART" id="SM00278"/>
    </source>
</evidence>
<feature type="domain" description="Helix-hairpin-helix DNA-binding motif class 1" evidence="7">
    <location>
        <begin position="108"/>
        <end position="127"/>
    </location>
</feature>
<sequence length="204" mass="21500">MIGRLRGRVDGRGDNWVLIDVGGVGYMVEGSARMLENLPGDGEAVTLAIETYVREDQLRLFGFLSEEDRSWFRLLMGVQGVGAKVALAIESVLSADDLTQAIAAQDKAMVARAPGVGPKVAQRIVQELKDKIPEAQFIAASSATAGNGGAAAGSKVLEEALSALTNLGYQRSQANAALMAARGKLGDEAESIEALIKQALKEMV</sequence>
<gene>
    <name evidence="6 8" type="primary">ruvA</name>
    <name evidence="8" type="ORF">ISQ19_03760</name>
</gene>
<evidence type="ECO:0000256" key="1">
    <source>
        <dbReference type="ARBA" id="ARBA00022490"/>
    </source>
</evidence>
<feature type="region of interest" description="Domain I" evidence="6">
    <location>
        <begin position="1"/>
        <end position="64"/>
    </location>
</feature>
<dbReference type="SUPFAM" id="SSF46929">
    <property type="entry name" value="DNA helicase RuvA subunit, C-terminal domain"/>
    <property type="match status" value="1"/>
</dbReference>
<organism evidence="8 9">
    <name type="scientific">PS1 clade bacterium</name>
    <dbReference type="NCBI Taxonomy" id="2175152"/>
    <lineage>
        <taxon>Bacteria</taxon>
        <taxon>Pseudomonadati</taxon>
        <taxon>Pseudomonadota</taxon>
        <taxon>Alphaproteobacteria</taxon>
        <taxon>PS1 clade</taxon>
    </lineage>
</organism>
<dbReference type="EMBL" id="JADHOK010000037">
    <property type="protein sequence ID" value="MBL6761794.1"/>
    <property type="molecule type" value="Genomic_DNA"/>
</dbReference>
<dbReference type="InterPro" id="IPR011114">
    <property type="entry name" value="RuvA_C"/>
</dbReference>
<dbReference type="InterPro" id="IPR013849">
    <property type="entry name" value="DNA_helicase_Holl-junc_RuvA_I"/>
</dbReference>
<dbReference type="SUPFAM" id="SSF50249">
    <property type="entry name" value="Nucleic acid-binding proteins"/>
    <property type="match status" value="1"/>
</dbReference>
<dbReference type="InterPro" id="IPR012340">
    <property type="entry name" value="NA-bd_OB-fold"/>
</dbReference>
<feature type="region of interest" description="Domain II" evidence="6">
    <location>
        <begin position="65"/>
        <end position="142"/>
    </location>
</feature>
<dbReference type="InterPro" id="IPR000085">
    <property type="entry name" value="RuvA"/>
</dbReference>
<comment type="subcellular location">
    <subcellularLocation>
        <location evidence="6">Cytoplasm</location>
    </subcellularLocation>
</comment>
<protein>
    <recommendedName>
        <fullName evidence="6">Holliday junction branch migration complex subunit RuvA</fullName>
    </recommendedName>
</protein>
<evidence type="ECO:0000256" key="5">
    <source>
        <dbReference type="ARBA" id="ARBA00023204"/>
    </source>
</evidence>
<dbReference type="Proteomes" id="UP000785783">
    <property type="component" value="Unassembled WGS sequence"/>
</dbReference>
<evidence type="ECO:0000256" key="3">
    <source>
        <dbReference type="ARBA" id="ARBA00023125"/>
    </source>
</evidence>
<keyword evidence="2 6" id="KW-0227">DNA damage</keyword>
<keyword evidence="5 6" id="KW-0234">DNA repair</keyword>
<dbReference type="Gene3D" id="1.10.150.20">
    <property type="entry name" value="5' to 3' exonuclease, C-terminal subdomain"/>
    <property type="match status" value="1"/>
</dbReference>
<dbReference type="SUPFAM" id="SSF47781">
    <property type="entry name" value="RuvA domain 2-like"/>
    <property type="match status" value="1"/>
</dbReference>
<comment type="domain">
    <text evidence="6">Has three domains with a flexible linker between the domains II and III and assumes an 'L' shape. Domain III is highly mobile and contacts RuvB.</text>
</comment>
<evidence type="ECO:0000313" key="8">
    <source>
        <dbReference type="EMBL" id="MBL6761794.1"/>
    </source>
</evidence>
<dbReference type="Pfam" id="PF07499">
    <property type="entry name" value="RuvA_C"/>
    <property type="match status" value="1"/>
</dbReference>
<reference evidence="8" key="1">
    <citation type="submission" date="2020-10" db="EMBL/GenBank/DDBJ databases">
        <title>Microbiome of the Black Sea water column analyzed by genome centric metagenomics.</title>
        <authorList>
            <person name="Cabello-Yeves P.J."/>
            <person name="Callieri C."/>
            <person name="Picazo A."/>
            <person name="Mehrshad M."/>
            <person name="Haro-Moreno J.M."/>
            <person name="Roda-Garcia J."/>
            <person name="Dzembekova N."/>
            <person name="Slabakova V."/>
            <person name="Slabakova N."/>
            <person name="Moncheva S."/>
            <person name="Rodriguez-Valera F."/>
        </authorList>
    </citation>
    <scope>NUCLEOTIDE SEQUENCE</scope>
    <source>
        <strain evidence="8">BS307-5m-G5</strain>
    </source>
</reference>
<evidence type="ECO:0000256" key="4">
    <source>
        <dbReference type="ARBA" id="ARBA00023172"/>
    </source>
</evidence>
<dbReference type="GO" id="GO:0009378">
    <property type="term" value="F:four-way junction helicase activity"/>
    <property type="evidence" value="ECO:0007669"/>
    <property type="project" value="InterPro"/>
</dbReference>
<dbReference type="Gene3D" id="2.40.50.140">
    <property type="entry name" value="Nucleic acid-binding proteins"/>
    <property type="match status" value="1"/>
</dbReference>
<dbReference type="GO" id="GO:0006281">
    <property type="term" value="P:DNA repair"/>
    <property type="evidence" value="ECO:0007669"/>
    <property type="project" value="UniProtKB-UniRule"/>
</dbReference>
<dbReference type="InterPro" id="IPR036267">
    <property type="entry name" value="RuvA_C_sf"/>
</dbReference>
<evidence type="ECO:0000256" key="2">
    <source>
        <dbReference type="ARBA" id="ARBA00022763"/>
    </source>
</evidence>
<comment type="caution">
    <text evidence="8">The sequence shown here is derived from an EMBL/GenBank/DDBJ whole genome shotgun (WGS) entry which is preliminary data.</text>
</comment>
<feature type="domain" description="Helix-hairpin-helix DNA-binding motif class 1" evidence="7">
    <location>
        <begin position="73"/>
        <end position="92"/>
    </location>
</feature>
<dbReference type="NCBIfam" id="TIGR00084">
    <property type="entry name" value="ruvA"/>
    <property type="match status" value="1"/>
</dbReference>
<dbReference type="InterPro" id="IPR010994">
    <property type="entry name" value="RuvA_2-like"/>
</dbReference>
<dbReference type="GO" id="GO:0005737">
    <property type="term" value="C:cytoplasm"/>
    <property type="evidence" value="ECO:0007669"/>
    <property type="project" value="UniProtKB-SubCell"/>
</dbReference>
<comment type="similarity">
    <text evidence="6">Belongs to the RuvA family.</text>
</comment>
<proteinExistence type="inferred from homology"/>
<dbReference type="GO" id="GO:0009379">
    <property type="term" value="C:Holliday junction helicase complex"/>
    <property type="evidence" value="ECO:0007669"/>
    <property type="project" value="InterPro"/>
</dbReference>
<dbReference type="Pfam" id="PF01330">
    <property type="entry name" value="RuvA_N"/>
    <property type="match status" value="1"/>
</dbReference>
<evidence type="ECO:0000313" key="9">
    <source>
        <dbReference type="Proteomes" id="UP000785783"/>
    </source>
</evidence>
<keyword evidence="3 6" id="KW-0238">DNA-binding</keyword>
<feature type="region of interest" description="Domain III" evidence="6">
    <location>
        <begin position="152"/>
        <end position="204"/>
    </location>
</feature>
<dbReference type="CDD" id="cd14332">
    <property type="entry name" value="UBA_RuvA_C"/>
    <property type="match status" value="1"/>
</dbReference>
<evidence type="ECO:0000256" key="6">
    <source>
        <dbReference type="HAMAP-Rule" id="MF_00031"/>
    </source>
</evidence>
<dbReference type="GO" id="GO:0000400">
    <property type="term" value="F:four-way junction DNA binding"/>
    <property type="evidence" value="ECO:0007669"/>
    <property type="project" value="UniProtKB-UniRule"/>
</dbReference>
<dbReference type="SMART" id="SM00278">
    <property type="entry name" value="HhH1"/>
    <property type="match status" value="2"/>
</dbReference>
<dbReference type="AlphaFoldDB" id="A0A937HDI1"/>
<dbReference type="HAMAP" id="MF_00031">
    <property type="entry name" value="DNA_HJ_migration_RuvA"/>
    <property type="match status" value="1"/>
</dbReference>